<reference evidence="2" key="1">
    <citation type="journal article" date="2020" name="mSystems">
        <title>Genome- and Community-Level Interaction Insights into Carbon Utilization and Element Cycling Functions of Hydrothermarchaeota in Hydrothermal Sediment.</title>
        <authorList>
            <person name="Zhou Z."/>
            <person name="Liu Y."/>
            <person name="Xu W."/>
            <person name="Pan J."/>
            <person name="Luo Z.H."/>
            <person name="Li M."/>
        </authorList>
    </citation>
    <scope>NUCLEOTIDE SEQUENCE [LARGE SCALE GENOMIC DNA]</scope>
    <source>
        <strain evidence="2">SpSt-413</strain>
    </source>
</reference>
<evidence type="ECO:0000313" key="2">
    <source>
        <dbReference type="EMBL" id="HGG92739.1"/>
    </source>
</evidence>
<name>A0A7C4AH97_9BACT</name>
<comment type="caution">
    <text evidence="2">The sequence shown here is derived from an EMBL/GenBank/DDBJ whole genome shotgun (WGS) entry which is preliminary data.</text>
</comment>
<dbReference type="Pfam" id="PF13400">
    <property type="entry name" value="Tad"/>
    <property type="match status" value="1"/>
</dbReference>
<accession>A0A7C4AH97</accession>
<organism evidence="2">
    <name type="scientific">Fundidesulfovibrio putealis</name>
    <dbReference type="NCBI Taxonomy" id="270496"/>
    <lineage>
        <taxon>Bacteria</taxon>
        <taxon>Pseudomonadati</taxon>
        <taxon>Thermodesulfobacteriota</taxon>
        <taxon>Desulfovibrionia</taxon>
        <taxon>Desulfovibrionales</taxon>
        <taxon>Desulfovibrionaceae</taxon>
        <taxon>Fundidesulfovibrio</taxon>
    </lineage>
</organism>
<feature type="domain" description="Putative Flp pilus-assembly TadG-like N-terminal" evidence="1">
    <location>
        <begin position="11"/>
        <end position="57"/>
    </location>
</feature>
<dbReference type="InterPro" id="IPR028087">
    <property type="entry name" value="Tad_N"/>
</dbReference>
<dbReference type="AlphaFoldDB" id="A0A7C4AH97"/>
<proteinExistence type="predicted"/>
<evidence type="ECO:0000259" key="1">
    <source>
        <dbReference type="Pfam" id="PF13400"/>
    </source>
</evidence>
<protein>
    <recommendedName>
        <fullName evidence="1">Putative Flp pilus-assembly TadG-like N-terminal domain-containing protein</fullName>
    </recommendedName>
</protein>
<dbReference type="EMBL" id="DSRP01000499">
    <property type="protein sequence ID" value="HGG92739.1"/>
    <property type="molecule type" value="Genomic_DNA"/>
</dbReference>
<sequence length="379" mass="39678">MSSKASRKARGSISLITALGLVALAGFGALAVDYGYLQWKRSQLQAAVDVAALAGAAGLVSFGSDMERIRAEAVRFGRANIDARDNPNAALGAGDVTVNLVSPGWVEVRAGLTAGRGNPAQLFLGRVLGRETSDVTATARAQVFCSTVSRCIKPWTVPTKFTWDDNCGAAKYRNGVLDVDVPCEMSSINVLGYSVADVGTRIVLKTGDPHSTIAPGQYSPVDLPPANQGQPVSGGSAYRDNIAGCTGGNSQPVSVNDFLQLEPGNMIGPTKQGIQELIAQDPDAYWDTASKAIKGSIYPDPLSSPRVGIITFFDPRDPPTSGRNTIQIYQLGAVFVEGIDGNSTVTGRFVNTTAVDPVRGAGGNCGTLWGVSLVRDSTR</sequence>
<gene>
    <name evidence="2" type="ORF">ENR59_07270</name>
</gene>